<evidence type="ECO:0000313" key="9">
    <source>
        <dbReference type="Proteomes" id="UP000014463"/>
    </source>
</evidence>
<feature type="domain" description="Glucan biosynthesis periplasmic MdoG C-terminal" evidence="7">
    <location>
        <begin position="41"/>
        <end position="530"/>
    </location>
</feature>
<dbReference type="EMBL" id="ASTJ01000042">
    <property type="protein sequence ID" value="EPC00334.1"/>
    <property type="molecule type" value="Genomic_DNA"/>
</dbReference>
<keyword evidence="9" id="KW-1185">Reference proteome</keyword>
<dbReference type="InterPro" id="IPR014438">
    <property type="entry name" value="Glucan_biosyn_MdoG/MdoD"/>
</dbReference>
<evidence type="ECO:0000256" key="2">
    <source>
        <dbReference type="ARBA" id="ARBA00005001"/>
    </source>
</evidence>
<evidence type="ECO:0000256" key="6">
    <source>
        <dbReference type="SAM" id="SignalP"/>
    </source>
</evidence>
<keyword evidence="4 6" id="KW-0732">Signal</keyword>
<evidence type="ECO:0000256" key="1">
    <source>
        <dbReference type="ARBA" id="ARBA00004418"/>
    </source>
</evidence>
<dbReference type="AlphaFoldDB" id="S2KY67"/>
<evidence type="ECO:0000256" key="5">
    <source>
        <dbReference type="ARBA" id="ARBA00022764"/>
    </source>
</evidence>
<dbReference type="InterPro" id="IPR013783">
    <property type="entry name" value="Ig-like_fold"/>
</dbReference>
<dbReference type="OrthoDB" id="335750at2"/>
<dbReference type="GO" id="GO:0030246">
    <property type="term" value="F:carbohydrate binding"/>
    <property type="evidence" value="ECO:0007669"/>
    <property type="project" value="InterPro"/>
</dbReference>
<reference evidence="8 9" key="1">
    <citation type="journal article" date="2013" name="Genome Announc.">
        <title>Draft genome sequence of the moderately halophilic gammaproteobacterium Halomonas anticariensis FP35.</title>
        <authorList>
            <person name="Tahrioui A."/>
            <person name="Quesada E."/>
            <person name="Llamas I."/>
        </authorList>
    </citation>
    <scope>NUCLEOTIDE SEQUENCE [LARGE SCALE GENOMIC DNA]</scope>
    <source>
        <strain evidence="9">DSM 16096 / CECT 5854 / LMG 22089 / FP35</strain>
    </source>
</reference>
<dbReference type="PIRSF" id="PIRSF006281">
    <property type="entry name" value="MdoG"/>
    <property type="match status" value="1"/>
</dbReference>
<dbReference type="InterPro" id="IPR011013">
    <property type="entry name" value="Gal_mutarotase_sf_dom"/>
</dbReference>
<proteinExistence type="inferred from homology"/>
<dbReference type="RefSeq" id="WP_016418886.1">
    <property type="nucleotide sequence ID" value="NZ_AUAB01000017.1"/>
</dbReference>
<comment type="subcellular location">
    <subcellularLocation>
        <location evidence="1">Periplasm</location>
    </subcellularLocation>
</comment>
<dbReference type="GO" id="GO:0051274">
    <property type="term" value="P:beta-glucan biosynthetic process"/>
    <property type="evidence" value="ECO:0007669"/>
    <property type="project" value="TreeGrafter"/>
</dbReference>
<organism evidence="8 9">
    <name type="scientific">Litchfieldella anticariensis (strain DSM 16096 / CECT 5854 / CIP 108499 / LMG 22089 / FP35)</name>
    <name type="common">Halomonas anticariensis</name>
    <dbReference type="NCBI Taxonomy" id="1121939"/>
    <lineage>
        <taxon>Bacteria</taxon>
        <taxon>Pseudomonadati</taxon>
        <taxon>Pseudomonadota</taxon>
        <taxon>Gammaproteobacteria</taxon>
        <taxon>Oceanospirillales</taxon>
        <taxon>Halomonadaceae</taxon>
        <taxon>Litchfieldella</taxon>
    </lineage>
</organism>
<dbReference type="PANTHER" id="PTHR30504:SF3">
    <property type="entry name" value="GLUCANS BIOSYNTHESIS PROTEIN D"/>
    <property type="match status" value="1"/>
</dbReference>
<evidence type="ECO:0000256" key="4">
    <source>
        <dbReference type="ARBA" id="ARBA00022729"/>
    </source>
</evidence>
<protein>
    <recommendedName>
        <fullName evidence="7">Glucan biosynthesis periplasmic MdoG C-terminal domain-containing protein</fullName>
    </recommendedName>
</protein>
<dbReference type="eggNOG" id="COG3131">
    <property type="taxonomic scope" value="Bacteria"/>
</dbReference>
<feature type="chain" id="PRO_5004510276" description="Glucan biosynthesis periplasmic MdoG C-terminal domain-containing protein" evidence="6">
    <location>
        <begin position="27"/>
        <end position="552"/>
    </location>
</feature>
<dbReference type="SUPFAM" id="SSF81296">
    <property type="entry name" value="E set domains"/>
    <property type="match status" value="1"/>
</dbReference>
<sequence length="552" mass="63214">MDRRSLLKTSLILAAWSGLPAASLFAAARTNDNIDDEAQPFDFDMLQRRARDMASKEYQSNRVTLPPTLASLTPQQYNAIRYDPSHSLWHDVEGRQLDAQLFHVGMGFDQPVRVYKVDPETQQAREFHFSPELFDYQGANVDASQLQEDLGFAGFRVFKAPSLTERDILSFLGASYFRAVGHTEQYGLSARGVAVNSYFDTPEEFPAFTHFWLETPAADSTTFTTYALLDSPSLTGAYRFVIHCEDDRVVMDIDKHLFPRQEIAQLGIAPLTSMFFCGTHQRRMCNTIHPQIHDSDRLTMWRGNDEWVCRPLNNPPRVQFNAFTDSNPKGFGLLQMHQDFEHYEDVLSNYHRRPSLWVEPRDEWGDGEIHLLEIPTTGETTDNIVAFWKPAQPVEAGQALNFSYRLYWSGERPFDSGLVKIDTTRSGMGGFTEGWAPGEHYPDVWARRFAVDFIEGDIESLWNGDRNVYATISASTGEVRDVQLLWMDPVKSLRVLFDWYPENDLQDPVDMRMVLEADGEIISETWLYQYFPPPPEKRIYPPHPVPQAPAAE</sequence>
<dbReference type="Proteomes" id="UP000014463">
    <property type="component" value="Unassembled WGS sequence"/>
</dbReference>
<dbReference type="GO" id="GO:0003824">
    <property type="term" value="F:catalytic activity"/>
    <property type="evidence" value="ECO:0007669"/>
    <property type="project" value="InterPro"/>
</dbReference>
<evidence type="ECO:0000259" key="7">
    <source>
        <dbReference type="Pfam" id="PF04349"/>
    </source>
</evidence>
<dbReference type="InterPro" id="IPR007444">
    <property type="entry name" value="Glucan_biosyn_MdoG_C"/>
</dbReference>
<keyword evidence="5" id="KW-0574">Periplasm</keyword>
<dbReference type="Gene3D" id="2.70.98.10">
    <property type="match status" value="1"/>
</dbReference>
<dbReference type="PANTHER" id="PTHR30504">
    <property type="entry name" value="GLUCANS BIOSYNTHESIS PROTEIN"/>
    <property type="match status" value="1"/>
</dbReference>
<dbReference type="InterPro" id="IPR014756">
    <property type="entry name" value="Ig_E-set"/>
</dbReference>
<comment type="caution">
    <text evidence="8">The sequence shown here is derived from an EMBL/GenBank/DDBJ whole genome shotgun (WGS) entry which is preliminary data.</text>
</comment>
<comment type="similarity">
    <text evidence="3">Belongs to the OpgD/OpgG family.</text>
</comment>
<dbReference type="UniPathway" id="UPA00637"/>
<name>S2KY67_LITA3</name>
<accession>S2KY67</accession>
<dbReference type="Gene3D" id="2.60.40.10">
    <property type="entry name" value="Immunoglobulins"/>
    <property type="match status" value="1"/>
</dbReference>
<comment type="pathway">
    <text evidence="2">Glycan metabolism; osmoregulated periplasmic glucan (OPG) biosynthesis.</text>
</comment>
<dbReference type="STRING" id="1121939.L861_07500"/>
<dbReference type="Pfam" id="PF04349">
    <property type="entry name" value="MdoG"/>
    <property type="match status" value="1"/>
</dbReference>
<dbReference type="PATRIC" id="fig|1121939.11.peg.4386"/>
<feature type="signal peptide" evidence="6">
    <location>
        <begin position="1"/>
        <end position="26"/>
    </location>
</feature>
<dbReference type="SUPFAM" id="SSF74650">
    <property type="entry name" value="Galactose mutarotase-like"/>
    <property type="match status" value="1"/>
</dbReference>
<gene>
    <name evidence="8" type="ORF">L861_07500</name>
</gene>
<dbReference type="GO" id="GO:0030288">
    <property type="term" value="C:outer membrane-bounded periplasmic space"/>
    <property type="evidence" value="ECO:0007669"/>
    <property type="project" value="TreeGrafter"/>
</dbReference>
<evidence type="ECO:0000256" key="3">
    <source>
        <dbReference type="ARBA" id="ARBA00009284"/>
    </source>
</evidence>
<dbReference type="InterPro" id="IPR014718">
    <property type="entry name" value="GH-type_carb-bd"/>
</dbReference>
<evidence type="ECO:0000313" key="8">
    <source>
        <dbReference type="EMBL" id="EPC00334.1"/>
    </source>
</evidence>